<dbReference type="AlphaFoldDB" id="Q3JUU4"/>
<feature type="region of interest" description="Disordered" evidence="1">
    <location>
        <begin position="577"/>
        <end position="685"/>
    </location>
</feature>
<dbReference type="HOGENOM" id="CLU_394176_0_0_4"/>
<dbReference type="EMBL" id="CP000124">
    <property type="protein sequence ID" value="ABA49626.1"/>
    <property type="molecule type" value="Genomic_DNA"/>
</dbReference>
<name>Q3JUU4_BURP1</name>
<dbReference type="Proteomes" id="UP000002700">
    <property type="component" value="Chromosome I"/>
</dbReference>
<evidence type="ECO:0000313" key="3">
    <source>
        <dbReference type="Proteomes" id="UP000002700"/>
    </source>
</evidence>
<sequence length="699" mass="78693">MKSLTARRARRERRVPRVARDAPCVSSPLRFRGPRRRLRSGRAAAHRGAWCRPLVLRGPRAGRLAQPARRLLRRIHAVREVLAREPVVRAVLVHRSERAVDRLLQVRVFLAQAHRGAVAERARILHGRTCPGEALAARRAQEAVVGLQLVLQRRIEAPRAEIGIHLILVLVRHDRHALRLPVRLREGFLGRALLDADALALERLDARRERRARLRDHSRGRVVQLVGEIDLLAALVGDGQRRHDHVELLRLQRGDDAVEILRRPCALRVDPLADFLREIDVESDDLAARRGRFERRIAGVDADPHGLPFLREGAARRKGEGRAQGELLHVVPLPDFPGRAAGCVRACARRAYSRRPKFAFVDLGEPRLAGGVPSTAAKSAVFYPNAGRGPAETMHPGAIRAGRARSARLRPSARRYARGGRESRRRLRGSAQRTGASAPDCCRRARPLHSRLSIFLSGRRDVRDPPRGRSRPRRSWLARYPSQLFVRRLSRSGAHVFRRAARAERRSHRADARLRHASASRHGDRHVRARRRARAPRQHGQRLDRPRGRRAADERGHGDRAQRVQRVVRRAAASAADLAAAGRAGRPAGLPGGAFHRRRQARPAAARRVAGRARRRGDGARGRVDLRGPRRRRRARGVRAAGRAARVRARRARVRGGQRRGARGRRRRADRRGRARRVRARRARGGVAVRSRVTWRGSV</sequence>
<organism evidence="2 3">
    <name type="scientific">Burkholderia pseudomallei (strain 1710b)</name>
    <dbReference type="NCBI Taxonomy" id="320372"/>
    <lineage>
        <taxon>Bacteria</taxon>
        <taxon>Pseudomonadati</taxon>
        <taxon>Pseudomonadota</taxon>
        <taxon>Betaproteobacteria</taxon>
        <taxon>Burkholderiales</taxon>
        <taxon>Burkholderiaceae</taxon>
        <taxon>Burkholderia</taxon>
        <taxon>pseudomallei group</taxon>
    </lineage>
</organism>
<proteinExistence type="predicted"/>
<dbReference type="EnsemblBacteria" id="ABA49626">
    <property type="protein sequence ID" value="ABA49626"/>
    <property type="gene ID" value="BURPS1710b_1249"/>
</dbReference>
<evidence type="ECO:0000313" key="2">
    <source>
        <dbReference type="EMBL" id="ABA49626.1"/>
    </source>
</evidence>
<accession>Q3JUU4</accession>
<feature type="compositionally biased region" description="Basic residues" evidence="1">
    <location>
        <begin position="645"/>
        <end position="684"/>
    </location>
</feature>
<gene>
    <name evidence="2" type="ordered locus">BURPS1710b_1249</name>
</gene>
<feature type="region of interest" description="Disordered" evidence="1">
    <location>
        <begin position="416"/>
        <end position="441"/>
    </location>
</feature>
<reference evidence="2 3" key="1">
    <citation type="submission" date="2005-09" db="EMBL/GenBank/DDBJ databases">
        <authorList>
            <person name="Woods D.E."/>
            <person name="Nierman W.C."/>
        </authorList>
    </citation>
    <scope>NUCLEOTIDE SEQUENCE [LARGE SCALE GENOMIC DNA]</scope>
    <source>
        <strain evidence="2 3">1710b</strain>
    </source>
</reference>
<feature type="compositionally biased region" description="Basic residues" evidence="1">
    <location>
        <begin position="1"/>
        <end position="17"/>
    </location>
</feature>
<feature type="compositionally biased region" description="Basic residues" evidence="1">
    <location>
        <begin position="515"/>
        <end position="540"/>
    </location>
</feature>
<dbReference type="KEGG" id="bpm:BURPS1710b_1249"/>
<feature type="compositionally biased region" description="Basic residues" evidence="1">
    <location>
        <begin position="416"/>
        <end position="428"/>
    </location>
</feature>
<feature type="region of interest" description="Disordered" evidence="1">
    <location>
        <begin position="500"/>
        <end position="565"/>
    </location>
</feature>
<feature type="compositionally biased region" description="Basic and acidic residues" evidence="1">
    <location>
        <begin position="501"/>
        <end position="514"/>
    </location>
</feature>
<feature type="compositionally biased region" description="Basic and acidic residues" evidence="1">
    <location>
        <begin position="541"/>
        <end position="562"/>
    </location>
</feature>
<protein>
    <submittedName>
        <fullName evidence="2">Uncharacterized protein</fullName>
    </submittedName>
</protein>
<evidence type="ECO:0000256" key="1">
    <source>
        <dbReference type="SAM" id="MobiDB-lite"/>
    </source>
</evidence>
<feature type="compositionally biased region" description="Low complexity" evidence="1">
    <location>
        <begin position="577"/>
        <end position="589"/>
    </location>
</feature>
<feature type="region of interest" description="Disordered" evidence="1">
    <location>
        <begin position="1"/>
        <end position="20"/>
    </location>
</feature>
<feature type="compositionally biased region" description="Basic and acidic residues" evidence="1">
    <location>
        <begin position="616"/>
        <end position="628"/>
    </location>
</feature>